<dbReference type="KEGG" id="tet:TTHERM_00241650"/>
<dbReference type="GeneID" id="7828337"/>
<keyword evidence="2" id="KW-1185">Reference proteome</keyword>
<dbReference type="InterPro" id="IPR012484">
    <property type="entry name" value="Metalthion_7"/>
</dbReference>
<evidence type="ECO:0000313" key="2">
    <source>
        <dbReference type="Proteomes" id="UP000009168"/>
    </source>
</evidence>
<dbReference type="AlphaFoldDB" id="I7MIP9"/>
<name>I7MIP9_TETTS</name>
<dbReference type="GO" id="GO:0046870">
    <property type="term" value="F:cadmium ion binding"/>
    <property type="evidence" value="ECO:0007669"/>
    <property type="project" value="InterPro"/>
</dbReference>
<sequence length="185" mass="20225">MRPIIKQQITIIKIEQKKYQTQKMEKINNSCCGENTKICCTDLNRQCNCACKTDNCCKPETNECCTDTLEGCKCVDCKCCKSHVTCCHGVNVKSSCLDPNSGYQCASKTDNCCKSDTKECCTGTQEGCKCTNCQCYKQAQQGCCCGDKAKACCTDPNSGCCCSNKANKCCDATSKKECQVCQCCK</sequence>
<dbReference type="InParanoid" id="I7MIP9"/>
<dbReference type="EMBL" id="GG662443">
    <property type="protein sequence ID" value="EAS04644.2"/>
    <property type="molecule type" value="Genomic_DNA"/>
</dbReference>
<dbReference type="Pfam" id="PF07846">
    <property type="entry name" value="Metallothio_Cad"/>
    <property type="match status" value="3"/>
</dbReference>
<dbReference type="RefSeq" id="XP_001024889.2">
    <property type="nucleotide sequence ID" value="XM_001024889.2"/>
</dbReference>
<gene>
    <name evidence="1" type="ORF">TTHERM_00241650</name>
</gene>
<reference evidence="2" key="1">
    <citation type="journal article" date="2006" name="PLoS Biol.">
        <title>Macronuclear genome sequence of the ciliate Tetrahymena thermophila, a model eukaryote.</title>
        <authorList>
            <person name="Eisen J.A."/>
            <person name="Coyne R.S."/>
            <person name="Wu M."/>
            <person name="Wu D."/>
            <person name="Thiagarajan M."/>
            <person name="Wortman J.R."/>
            <person name="Badger J.H."/>
            <person name="Ren Q."/>
            <person name="Amedeo P."/>
            <person name="Jones K.M."/>
            <person name="Tallon L.J."/>
            <person name="Delcher A.L."/>
            <person name="Salzberg S.L."/>
            <person name="Silva J.C."/>
            <person name="Haas B.J."/>
            <person name="Majoros W.H."/>
            <person name="Farzad M."/>
            <person name="Carlton J.M."/>
            <person name="Smith R.K. Jr."/>
            <person name="Garg J."/>
            <person name="Pearlman R.E."/>
            <person name="Karrer K.M."/>
            <person name="Sun L."/>
            <person name="Manning G."/>
            <person name="Elde N.C."/>
            <person name="Turkewitz A.P."/>
            <person name="Asai D.J."/>
            <person name="Wilkes D.E."/>
            <person name="Wang Y."/>
            <person name="Cai H."/>
            <person name="Collins K."/>
            <person name="Stewart B.A."/>
            <person name="Lee S.R."/>
            <person name="Wilamowska K."/>
            <person name="Weinberg Z."/>
            <person name="Ruzzo W.L."/>
            <person name="Wloga D."/>
            <person name="Gaertig J."/>
            <person name="Frankel J."/>
            <person name="Tsao C.-C."/>
            <person name="Gorovsky M.A."/>
            <person name="Keeling P.J."/>
            <person name="Waller R.F."/>
            <person name="Patron N.J."/>
            <person name="Cherry J.M."/>
            <person name="Stover N.A."/>
            <person name="Krieger C.J."/>
            <person name="del Toro C."/>
            <person name="Ryder H.F."/>
            <person name="Williamson S.C."/>
            <person name="Barbeau R.A."/>
            <person name="Hamilton E.P."/>
            <person name="Orias E."/>
        </authorList>
    </citation>
    <scope>NUCLEOTIDE SEQUENCE [LARGE SCALE GENOMIC DNA]</scope>
    <source>
        <strain evidence="2">SB210</strain>
    </source>
</reference>
<protein>
    <submittedName>
        <fullName evidence="1">Family 7a metallothionein 1</fullName>
    </submittedName>
</protein>
<evidence type="ECO:0000313" key="1">
    <source>
        <dbReference type="EMBL" id="EAS04644.2"/>
    </source>
</evidence>
<proteinExistence type="predicted"/>
<accession>I7MIP9</accession>
<dbReference type="Proteomes" id="UP000009168">
    <property type="component" value="Unassembled WGS sequence"/>
</dbReference>
<organism evidence="1 2">
    <name type="scientific">Tetrahymena thermophila (strain SB210)</name>
    <dbReference type="NCBI Taxonomy" id="312017"/>
    <lineage>
        <taxon>Eukaryota</taxon>
        <taxon>Sar</taxon>
        <taxon>Alveolata</taxon>
        <taxon>Ciliophora</taxon>
        <taxon>Intramacronucleata</taxon>
        <taxon>Oligohymenophorea</taxon>
        <taxon>Hymenostomatida</taxon>
        <taxon>Tetrahymenina</taxon>
        <taxon>Tetrahymenidae</taxon>
        <taxon>Tetrahymena</taxon>
    </lineage>
</organism>